<gene>
    <name evidence="1" type="ORF">L9G74_18210</name>
</gene>
<reference evidence="1 2" key="1">
    <citation type="submission" date="2022-02" db="EMBL/GenBank/DDBJ databases">
        <authorList>
            <person name="Zhuang L."/>
        </authorList>
    </citation>
    <scope>NUCLEOTIDE SEQUENCE [LARGE SCALE GENOMIC DNA]</scope>
    <source>
        <strain evidence="1 2">C32</strain>
    </source>
</reference>
<dbReference type="InterPro" id="IPR032624">
    <property type="entry name" value="DUF4879"/>
</dbReference>
<name>A0ABT2FRY0_9GAMM</name>
<dbReference type="EMBL" id="JAKOGG010000020">
    <property type="protein sequence ID" value="MCS4558375.1"/>
    <property type="molecule type" value="Genomic_DNA"/>
</dbReference>
<comment type="caution">
    <text evidence="1">The sequence shown here is derived from an EMBL/GenBank/DDBJ whole genome shotgun (WGS) entry which is preliminary data.</text>
</comment>
<dbReference type="Proteomes" id="UP001201549">
    <property type="component" value="Unassembled WGS sequence"/>
</dbReference>
<proteinExistence type="predicted"/>
<evidence type="ECO:0000313" key="1">
    <source>
        <dbReference type="EMBL" id="MCS4558375.1"/>
    </source>
</evidence>
<dbReference type="Pfam" id="PF16219">
    <property type="entry name" value="DUF4879"/>
    <property type="match status" value="1"/>
</dbReference>
<organism evidence="1 2">
    <name type="scientific">Shewanella electrica</name>
    <dbReference type="NCBI Taxonomy" id="515560"/>
    <lineage>
        <taxon>Bacteria</taxon>
        <taxon>Pseudomonadati</taxon>
        <taxon>Pseudomonadota</taxon>
        <taxon>Gammaproteobacteria</taxon>
        <taxon>Alteromonadales</taxon>
        <taxon>Shewanellaceae</taxon>
        <taxon>Shewanella</taxon>
    </lineage>
</organism>
<protein>
    <submittedName>
        <fullName evidence="1">YolA family protein</fullName>
    </submittedName>
</protein>
<reference evidence="2" key="2">
    <citation type="submission" date="2023-07" db="EMBL/GenBank/DDBJ databases">
        <title>Shewanella mangrovi sp. nov., an acetaldehyde- degrading bacterium isolated from mangrove sediment.</title>
        <authorList>
            <person name="Liu Y."/>
        </authorList>
    </citation>
    <scope>NUCLEOTIDE SEQUENCE [LARGE SCALE GENOMIC DNA]</scope>
    <source>
        <strain evidence="2">C32</strain>
    </source>
</reference>
<sequence length="177" mass="18496">MMNVLRKTIVLLLCGGGFIGVGFAAPSKPLGQGFDLKKVNVPSQPSNGVASGAAQGLGLLQIVGVASSSYARYEYLGSNSRSTSQVHNGAIEVAVLQYGYGNTQPASLNGAAPMRSKTVTFCGSLRNLHTCRAGEKLSAWLYFYQFEPSQGGYFTMSANSTAAPFGTAKVSLSIKAN</sequence>
<keyword evidence="2" id="KW-1185">Reference proteome</keyword>
<dbReference type="RefSeq" id="WP_238898194.1">
    <property type="nucleotide sequence ID" value="NZ_JAKOGG010000020.1"/>
</dbReference>
<evidence type="ECO:0000313" key="2">
    <source>
        <dbReference type="Proteomes" id="UP001201549"/>
    </source>
</evidence>
<accession>A0ABT2FRY0</accession>